<dbReference type="Proteomes" id="UP000756346">
    <property type="component" value="Unassembled WGS sequence"/>
</dbReference>
<dbReference type="GeneID" id="70193049"/>
<gene>
    <name evidence="1" type="ORF">B0I36DRAFT_8806</name>
</gene>
<keyword evidence="2" id="KW-1185">Reference proteome</keyword>
<comment type="caution">
    <text evidence="1">The sequence shown here is derived from an EMBL/GenBank/DDBJ whole genome shotgun (WGS) entry which is preliminary data.</text>
</comment>
<dbReference type="EMBL" id="JAGTJQ010000001">
    <property type="protein sequence ID" value="KAH7040327.1"/>
    <property type="molecule type" value="Genomic_DNA"/>
</dbReference>
<reference evidence="1" key="1">
    <citation type="journal article" date="2021" name="Nat. Commun.">
        <title>Genetic determinants of endophytism in the Arabidopsis root mycobiome.</title>
        <authorList>
            <person name="Mesny F."/>
            <person name="Miyauchi S."/>
            <person name="Thiergart T."/>
            <person name="Pickel B."/>
            <person name="Atanasova L."/>
            <person name="Karlsson M."/>
            <person name="Huettel B."/>
            <person name="Barry K.W."/>
            <person name="Haridas S."/>
            <person name="Chen C."/>
            <person name="Bauer D."/>
            <person name="Andreopoulos W."/>
            <person name="Pangilinan J."/>
            <person name="LaButti K."/>
            <person name="Riley R."/>
            <person name="Lipzen A."/>
            <person name="Clum A."/>
            <person name="Drula E."/>
            <person name="Henrissat B."/>
            <person name="Kohler A."/>
            <person name="Grigoriev I.V."/>
            <person name="Martin F.M."/>
            <person name="Hacquard S."/>
        </authorList>
    </citation>
    <scope>NUCLEOTIDE SEQUENCE</scope>
    <source>
        <strain evidence="1">MPI-CAGE-CH-0230</strain>
    </source>
</reference>
<dbReference type="AlphaFoldDB" id="A0A9P8YHY0"/>
<organism evidence="1 2">
    <name type="scientific">Microdochium trichocladiopsis</name>
    <dbReference type="NCBI Taxonomy" id="1682393"/>
    <lineage>
        <taxon>Eukaryota</taxon>
        <taxon>Fungi</taxon>
        <taxon>Dikarya</taxon>
        <taxon>Ascomycota</taxon>
        <taxon>Pezizomycotina</taxon>
        <taxon>Sordariomycetes</taxon>
        <taxon>Xylariomycetidae</taxon>
        <taxon>Xylariales</taxon>
        <taxon>Microdochiaceae</taxon>
        <taxon>Microdochium</taxon>
    </lineage>
</organism>
<proteinExistence type="predicted"/>
<evidence type="ECO:0000313" key="1">
    <source>
        <dbReference type="EMBL" id="KAH7040327.1"/>
    </source>
</evidence>
<evidence type="ECO:0000313" key="2">
    <source>
        <dbReference type="Proteomes" id="UP000756346"/>
    </source>
</evidence>
<dbReference type="RefSeq" id="XP_046018382.1">
    <property type="nucleotide sequence ID" value="XM_046163503.1"/>
</dbReference>
<accession>A0A9P8YHY0</accession>
<name>A0A9P8YHY0_9PEZI</name>
<protein>
    <submittedName>
        <fullName evidence="1">Uncharacterized protein</fullName>
    </submittedName>
</protein>
<sequence length="74" mass="8787">MSALLGAHRFFFLDRLYCCCIWRLWMLFGLLASEELYGQRSLSARVLRRMYLIALHRPLLPIQVSYDITLISTY</sequence>